<dbReference type="Gene3D" id="1.10.10.60">
    <property type="entry name" value="Homeodomain-like"/>
    <property type="match status" value="2"/>
</dbReference>
<dbReference type="InterPro" id="IPR017930">
    <property type="entry name" value="Myb_dom"/>
</dbReference>
<dbReference type="OrthoDB" id="2143914at2759"/>
<evidence type="ECO:0000259" key="5">
    <source>
        <dbReference type="PROSITE" id="PS51294"/>
    </source>
</evidence>
<dbReference type="GO" id="GO:0000981">
    <property type="term" value="F:DNA-binding transcription factor activity, RNA polymerase II-specific"/>
    <property type="evidence" value="ECO:0007669"/>
    <property type="project" value="TreeGrafter"/>
</dbReference>
<protein>
    <submittedName>
        <fullName evidence="6">Uncharacterized protein</fullName>
    </submittedName>
</protein>
<accession>A0A2G5F1K8</accession>
<feature type="domain" description="Myb-like" evidence="4">
    <location>
        <begin position="180"/>
        <end position="231"/>
    </location>
</feature>
<evidence type="ECO:0000256" key="2">
    <source>
        <dbReference type="ARBA" id="ARBA00023125"/>
    </source>
</evidence>
<dbReference type="InParanoid" id="A0A2G5F1K8"/>
<proteinExistence type="predicted"/>
<dbReference type="InterPro" id="IPR050560">
    <property type="entry name" value="MYB_TF"/>
</dbReference>
<dbReference type="Proteomes" id="UP000230069">
    <property type="component" value="Unassembled WGS sequence"/>
</dbReference>
<dbReference type="SMART" id="SM00717">
    <property type="entry name" value="SANT"/>
    <property type="match status" value="2"/>
</dbReference>
<name>A0A2G5F1K8_AQUCA</name>
<evidence type="ECO:0000259" key="4">
    <source>
        <dbReference type="PROSITE" id="PS50090"/>
    </source>
</evidence>
<dbReference type="CDD" id="cd00167">
    <property type="entry name" value="SANT"/>
    <property type="match status" value="2"/>
</dbReference>
<dbReference type="FunFam" id="1.10.10.60:FF:000010">
    <property type="entry name" value="Transcriptional activator Myb isoform A"/>
    <property type="match status" value="1"/>
</dbReference>
<organism evidence="6 7">
    <name type="scientific">Aquilegia coerulea</name>
    <name type="common">Rocky mountain columbine</name>
    <dbReference type="NCBI Taxonomy" id="218851"/>
    <lineage>
        <taxon>Eukaryota</taxon>
        <taxon>Viridiplantae</taxon>
        <taxon>Streptophyta</taxon>
        <taxon>Embryophyta</taxon>
        <taxon>Tracheophyta</taxon>
        <taxon>Spermatophyta</taxon>
        <taxon>Magnoliopsida</taxon>
        <taxon>Ranunculales</taxon>
        <taxon>Ranunculaceae</taxon>
        <taxon>Thalictroideae</taxon>
        <taxon>Aquilegia</taxon>
    </lineage>
</organism>
<keyword evidence="2" id="KW-0238">DNA-binding</keyword>
<evidence type="ECO:0000313" key="7">
    <source>
        <dbReference type="Proteomes" id="UP000230069"/>
    </source>
</evidence>
<dbReference type="SUPFAM" id="SSF46689">
    <property type="entry name" value="Homeodomain-like"/>
    <property type="match status" value="1"/>
</dbReference>
<feature type="domain" description="HTH myb-type" evidence="5">
    <location>
        <begin position="180"/>
        <end position="231"/>
    </location>
</feature>
<feature type="region of interest" description="Disordered" evidence="3">
    <location>
        <begin position="27"/>
        <end position="47"/>
    </location>
</feature>
<dbReference type="InterPro" id="IPR001005">
    <property type="entry name" value="SANT/Myb"/>
</dbReference>
<dbReference type="GO" id="GO:0000978">
    <property type="term" value="F:RNA polymerase II cis-regulatory region sequence-specific DNA binding"/>
    <property type="evidence" value="ECO:0007669"/>
    <property type="project" value="TreeGrafter"/>
</dbReference>
<dbReference type="PANTHER" id="PTHR45614">
    <property type="entry name" value="MYB PROTEIN-RELATED"/>
    <property type="match status" value="1"/>
</dbReference>
<feature type="domain" description="HTH myb-type" evidence="5">
    <location>
        <begin position="232"/>
        <end position="286"/>
    </location>
</feature>
<dbReference type="PANTHER" id="PTHR45614:SF285">
    <property type="entry name" value="TRANSCRIPTION FACTOR MYB98"/>
    <property type="match status" value="1"/>
</dbReference>
<dbReference type="GO" id="GO:0005634">
    <property type="term" value="C:nucleus"/>
    <property type="evidence" value="ECO:0007669"/>
    <property type="project" value="TreeGrafter"/>
</dbReference>
<dbReference type="Pfam" id="PF00249">
    <property type="entry name" value="Myb_DNA-binding"/>
    <property type="match status" value="2"/>
</dbReference>
<dbReference type="InterPro" id="IPR009057">
    <property type="entry name" value="Homeodomain-like_sf"/>
</dbReference>
<gene>
    <name evidence="6" type="ORF">AQUCO_00200119v1</name>
</gene>
<dbReference type="PROSITE" id="PS51294">
    <property type="entry name" value="HTH_MYB"/>
    <property type="match status" value="2"/>
</dbReference>
<keyword evidence="7" id="KW-1185">Reference proteome</keyword>
<dbReference type="EMBL" id="KZ305019">
    <property type="protein sequence ID" value="PIA61903.1"/>
    <property type="molecule type" value="Genomic_DNA"/>
</dbReference>
<evidence type="ECO:0000256" key="3">
    <source>
        <dbReference type="SAM" id="MobiDB-lite"/>
    </source>
</evidence>
<dbReference type="AlphaFoldDB" id="A0A2G5F1K8"/>
<reference evidence="6 7" key="1">
    <citation type="submission" date="2017-09" db="EMBL/GenBank/DDBJ databases">
        <title>WGS assembly of Aquilegia coerulea Goldsmith.</title>
        <authorList>
            <person name="Hodges S."/>
            <person name="Kramer E."/>
            <person name="Nordborg M."/>
            <person name="Tomkins J."/>
            <person name="Borevitz J."/>
            <person name="Derieg N."/>
            <person name="Yan J."/>
            <person name="Mihaltcheva S."/>
            <person name="Hayes R.D."/>
            <person name="Rokhsar D."/>
        </authorList>
    </citation>
    <scope>NUCLEOTIDE SEQUENCE [LARGE SCALE GENOMIC DNA]</scope>
    <source>
        <strain evidence="7">cv. Goldsmith</strain>
    </source>
</reference>
<evidence type="ECO:0000313" key="6">
    <source>
        <dbReference type="EMBL" id="PIA61903.1"/>
    </source>
</evidence>
<feature type="compositionally biased region" description="Polar residues" evidence="3">
    <location>
        <begin position="30"/>
        <end position="43"/>
    </location>
</feature>
<dbReference type="PROSITE" id="PS50090">
    <property type="entry name" value="MYB_LIKE"/>
    <property type="match status" value="2"/>
</dbReference>
<evidence type="ECO:0000256" key="1">
    <source>
        <dbReference type="ARBA" id="ARBA00022737"/>
    </source>
</evidence>
<sequence>MEFVTSYGDDHTFQPTFSTEENYMNMVLSGASSPGDQESSSKGSMEDNLNVDQFSFNGMITSNSNFELPLPYLDPLDTLACGNSINNLDMIDSRSFMLEEGGNGLGEFPNIDFLDCPDHEMSFSDSISHNQNMIMNFQGNVSPMLANFGLSDEVSCITADNRFDTIAWNESNMQMSFDRKMNAARGQWTTEEDRKLVGLVKKYGDKHWTYIAHKMNGRIGKQCRERWHNHLRPNIKKETWTEDEDNALIKAHKELGNKWAEIAKRLPGRTENSIKNHWNATKRKQFARRRRRRSAKYAGASNILQNYIKSLGPDVARGPYRRRIFSCNRNFLTTNVTKMSVDANAKRVSNDNDLLIPDLPYDFDMSLFDDDLPCGDLGLENEDLDYDTAMPSDWTSPAPEFHVKKELDLLEMISQKNF</sequence>
<keyword evidence="1" id="KW-0677">Repeat</keyword>
<feature type="domain" description="Myb-like" evidence="4">
    <location>
        <begin position="232"/>
        <end position="282"/>
    </location>
</feature>